<proteinExistence type="predicted"/>
<dbReference type="EMBL" id="AOEX01000097">
    <property type="protein sequence ID" value="EME52605.1"/>
    <property type="molecule type" value="Genomic_DNA"/>
</dbReference>
<dbReference type="RefSeq" id="WP_003938968.1">
    <property type="nucleotide sequence ID" value="NZ_AOEX01000097.1"/>
</dbReference>
<reference evidence="2 3" key="1">
    <citation type="journal article" date="2013" name="Genome Announc.">
        <title>Draft Genome Sequence of Rhodococcus ruber Strain BKS 20-38.</title>
        <authorList>
            <person name="Bala M."/>
            <person name="Kumar S."/>
            <person name="Raghava G.P."/>
            <person name="Mayilraj S."/>
        </authorList>
    </citation>
    <scope>NUCLEOTIDE SEQUENCE [LARGE SCALE GENOMIC DNA]</scope>
    <source>
        <strain evidence="2 3">BKS 20-38</strain>
    </source>
</reference>
<dbReference type="InterPro" id="IPR024311">
    <property type="entry name" value="Lipocalin-like"/>
</dbReference>
<evidence type="ECO:0000259" key="1">
    <source>
        <dbReference type="Pfam" id="PF13924"/>
    </source>
</evidence>
<sequence>MSGASIVGRWSLQSWVTRSESGTLANPFGEQVEGSLVYTAGGWVSLHLAASDRPRQPASLQGASGTTSERAAAYSSYVAYCGTYHVEGDIVVHRVTNSLYPNWLGTELRRVFSLSSDSLVLAMPTPEGQEPLVNELRWTREE</sequence>
<name>M2XTV8_9NOCA</name>
<evidence type="ECO:0000313" key="3">
    <source>
        <dbReference type="Proteomes" id="UP000011731"/>
    </source>
</evidence>
<accession>M2XTV8</accession>
<keyword evidence="3" id="KW-1185">Reference proteome</keyword>
<comment type="caution">
    <text evidence="2">The sequence shown here is derived from an EMBL/GenBank/DDBJ whole genome shotgun (WGS) entry which is preliminary data.</text>
</comment>
<dbReference type="AlphaFoldDB" id="M2XTV8"/>
<gene>
    <name evidence="2" type="ORF">G352_24542</name>
</gene>
<dbReference type="Proteomes" id="UP000011731">
    <property type="component" value="Unassembled WGS sequence"/>
</dbReference>
<feature type="domain" description="Lipocalin-like" evidence="1">
    <location>
        <begin position="7"/>
        <end position="140"/>
    </location>
</feature>
<evidence type="ECO:0000313" key="2">
    <source>
        <dbReference type="EMBL" id="EME52605.1"/>
    </source>
</evidence>
<protein>
    <recommendedName>
        <fullName evidence="1">Lipocalin-like domain-containing protein</fullName>
    </recommendedName>
</protein>
<organism evidence="2 3">
    <name type="scientific">Rhodococcus ruber BKS 20-38</name>
    <dbReference type="NCBI Taxonomy" id="1278076"/>
    <lineage>
        <taxon>Bacteria</taxon>
        <taxon>Bacillati</taxon>
        <taxon>Actinomycetota</taxon>
        <taxon>Actinomycetes</taxon>
        <taxon>Mycobacteriales</taxon>
        <taxon>Nocardiaceae</taxon>
        <taxon>Rhodococcus</taxon>
    </lineage>
</organism>
<dbReference type="Pfam" id="PF13924">
    <property type="entry name" value="Lipocalin_5"/>
    <property type="match status" value="1"/>
</dbReference>